<name>A0A7S4C5E4_CHRCT</name>
<dbReference type="Gene3D" id="3.40.50.300">
    <property type="entry name" value="P-loop containing nucleotide triphosphate hydrolases"/>
    <property type="match status" value="1"/>
</dbReference>
<sequence length="345" mass="38561">MSTKLNPLQSTATIAILVASPRSGSSFLTQTLMSHPQVLQFGELFSFNSHVRLPCAQLSSDAVHTTATGSHSSITNCGHSDQVDDMHVNTTGFCMPESLFSARHSTGTASAAFINSLAELAENAGKRVVGFKLMPFQLFQSKGKPQHRFPLGSPGQFSHLLTSLQPRRIALIILERTDKALQYVSGELGARDSRCYHMLDCRNMSIEFDQARFEWFVNLQQTYYGAVEEEIQQAINKSKGLRIQVLHLNYEQDVNVPASNLEHTFLRAFNFLKIEESKQAVAKALTEHNSFDRNTPLESNVLQRRIANWADLPLQIRAKLTNFSIVASAAHSHDEDVTFSRNFTF</sequence>
<proteinExistence type="predicted"/>
<dbReference type="SUPFAM" id="SSF52540">
    <property type="entry name" value="P-loop containing nucleoside triphosphate hydrolases"/>
    <property type="match status" value="1"/>
</dbReference>
<dbReference type="EMBL" id="HBIZ01065500">
    <property type="protein sequence ID" value="CAE0787507.1"/>
    <property type="molecule type" value="Transcribed_RNA"/>
</dbReference>
<evidence type="ECO:0008006" key="2">
    <source>
        <dbReference type="Google" id="ProtNLM"/>
    </source>
</evidence>
<gene>
    <name evidence="1" type="ORF">PCAR00345_LOCUS40215</name>
</gene>
<accession>A0A7S4C5E4</accession>
<evidence type="ECO:0000313" key="1">
    <source>
        <dbReference type="EMBL" id="CAE0787507.1"/>
    </source>
</evidence>
<organism evidence="1">
    <name type="scientific">Chrysotila carterae</name>
    <name type="common">Marine alga</name>
    <name type="synonym">Syracosphaera carterae</name>
    <dbReference type="NCBI Taxonomy" id="13221"/>
    <lineage>
        <taxon>Eukaryota</taxon>
        <taxon>Haptista</taxon>
        <taxon>Haptophyta</taxon>
        <taxon>Prymnesiophyceae</taxon>
        <taxon>Isochrysidales</taxon>
        <taxon>Isochrysidaceae</taxon>
        <taxon>Chrysotila</taxon>
    </lineage>
</organism>
<dbReference type="AlphaFoldDB" id="A0A7S4C5E4"/>
<dbReference type="InterPro" id="IPR027417">
    <property type="entry name" value="P-loop_NTPase"/>
</dbReference>
<reference evidence="1" key="1">
    <citation type="submission" date="2021-01" db="EMBL/GenBank/DDBJ databases">
        <authorList>
            <person name="Corre E."/>
            <person name="Pelletier E."/>
            <person name="Niang G."/>
            <person name="Scheremetjew M."/>
            <person name="Finn R."/>
            <person name="Kale V."/>
            <person name="Holt S."/>
            <person name="Cochrane G."/>
            <person name="Meng A."/>
            <person name="Brown T."/>
            <person name="Cohen L."/>
        </authorList>
    </citation>
    <scope>NUCLEOTIDE SEQUENCE</scope>
    <source>
        <strain evidence="1">CCMP645</strain>
    </source>
</reference>
<protein>
    <recommendedName>
        <fullName evidence="2">Sulfotransferase domain-containing protein</fullName>
    </recommendedName>
</protein>